<keyword evidence="13 23" id="KW-0067">ATP-binding</keyword>
<organism evidence="26 27">
    <name type="scientific">Desulfosarcina ovata subsp. ovata</name>
    <dbReference type="NCBI Taxonomy" id="2752305"/>
    <lineage>
        <taxon>Bacteria</taxon>
        <taxon>Pseudomonadati</taxon>
        <taxon>Thermodesulfobacteriota</taxon>
        <taxon>Desulfobacteria</taxon>
        <taxon>Desulfobacterales</taxon>
        <taxon>Desulfosarcinaceae</taxon>
        <taxon>Desulfosarcina</taxon>
    </lineage>
</organism>
<evidence type="ECO:0000256" key="13">
    <source>
        <dbReference type="ARBA" id="ARBA00022840"/>
    </source>
</evidence>
<evidence type="ECO:0000256" key="12">
    <source>
        <dbReference type="ARBA" id="ARBA00022741"/>
    </source>
</evidence>
<evidence type="ECO:0000256" key="8">
    <source>
        <dbReference type="ARBA" id="ARBA00013025"/>
    </source>
</evidence>
<dbReference type="GO" id="GO:0008841">
    <property type="term" value="F:dihydrofolate synthase activity"/>
    <property type="evidence" value="ECO:0007669"/>
    <property type="project" value="UniProtKB-EC"/>
</dbReference>
<keyword evidence="10 23" id="KW-0436">Ligase</keyword>
<feature type="domain" description="Mur ligase C-terminal" evidence="24">
    <location>
        <begin position="291"/>
        <end position="410"/>
    </location>
</feature>
<dbReference type="InterPro" id="IPR036615">
    <property type="entry name" value="Mur_ligase_C_dom_sf"/>
</dbReference>
<gene>
    <name evidence="26" type="ORF">DSCOOX_66530</name>
</gene>
<comment type="function">
    <text evidence="2">Functions in two distinct reactions of the de novo folate biosynthetic pathway. Catalyzes the addition of a glutamate residue to dihydropteroate (7,8-dihydropteroate or H2Pte) to form dihydrofolate (7,8-dihydrofolate monoglutamate or H2Pte-Glu). Also catalyzes successive additions of L-glutamate to tetrahydrofolate or 10-formyltetrahydrofolate or 5,10-methylenetetrahydrofolate, leading to folylpolyglutamate derivatives.</text>
</comment>
<comment type="pathway">
    <text evidence="3">Cofactor biosynthesis; tetrahydrofolate biosynthesis; 7,8-dihydrofolate from 2-amino-4-hydroxy-6-hydroxymethyl-7,8-dihydropteridine diphosphate and 4-aminobenzoate: step 2/2.</text>
</comment>
<evidence type="ECO:0000256" key="16">
    <source>
        <dbReference type="ARBA" id="ARBA00030048"/>
    </source>
</evidence>
<reference evidence="26 27" key="1">
    <citation type="submission" date="2019-11" db="EMBL/GenBank/DDBJ databases">
        <title>Comparative genomics of hydrocarbon-degrading Desulfosarcina strains.</title>
        <authorList>
            <person name="Watanabe M."/>
            <person name="Kojima H."/>
            <person name="Fukui M."/>
        </authorList>
    </citation>
    <scope>NUCLEOTIDE SEQUENCE [LARGE SCALE GENOMIC DNA]</scope>
    <source>
        <strain evidence="27">oXyS1</strain>
    </source>
</reference>
<evidence type="ECO:0000256" key="9">
    <source>
        <dbReference type="ARBA" id="ARBA00019357"/>
    </source>
</evidence>
<dbReference type="RefSeq" id="WP_231717207.1">
    <property type="nucleotide sequence ID" value="NZ_AP021879.1"/>
</dbReference>
<evidence type="ECO:0000256" key="15">
    <source>
        <dbReference type="ARBA" id="ARBA00022909"/>
    </source>
</evidence>
<evidence type="ECO:0000256" key="14">
    <source>
        <dbReference type="ARBA" id="ARBA00022842"/>
    </source>
</evidence>
<comment type="catalytic activity">
    <reaction evidence="20">
        <text>10-formyltetrahydrofolyl-(gamma-L-Glu)(n) + L-glutamate + ATP = 10-formyltetrahydrofolyl-(gamma-L-Glu)(n+1) + ADP + phosphate + H(+)</text>
        <dbReference type="Rhea" id="RHEA:51904"/>
        <dbReference type="Rhea" id="RHEA-COMP:13088"/>
        <dbReference type="Rhea" id="RHEA-COMP:14300"/>
        <dbReference type="ChEBI" id="CHEBI:15378"/>
        <dbReference type="ChEBI" id="CHEBI:29985"/>
        <dbReference type="ChEBI" id="CHEBI:30616"/>
        <dbReference type="ChEBI" id="CHEBI:43474"/>
        <dbReference type="ChEBI" id="CHEBI:134413"/>
        <dbReference type="ChEBI" id="CHEBI:456216"/>
        <dbReference type="EC" id="6.3.2.17"/>
    </reaction>
</comment>
<comment type="catalytic activity">
    <reaction evidence="19">
        <text>(6S)-5,6,7,8-tetrahydrofolyl-(gamma-L-Glu)(n) + L-glutamate + ATP = (6S)-5,6,7,8-tetrahydrofolyl-(gamma-L-Glu)(n+1) + ADP + phosphate + H(+)</text>
        <dbReference type="Rhea" id="RHEA:10580"/>
        <dbReference type="Rhea" id="RHEA-COMP:14738"/>
        <dbReference type="Rhea" id="RHEA-COMP:14740"/>
        <dbReference type="ChEBI" id="CHEBI:15378"/>
        <dbReference type="ChEBI" id="CHEBI:29985"/>
        <dbReference type="ChEBI" id="CHEBI:30616"/>
        <dbReference type="ChEBI" id="CHEBI:43474"/>
        <dbReference type="ChEBI" id="CHEBI:141005"/>
        <dbReference type="ChEBI" id="CHEBI:456216"/>
        <dbReference type="EC" id="6.3.2.17"/>
    </reaction>
</comment>
<evidence type="ECO:0000256" key="21">
    <source>
        <dbReference type="ARBA" id="ARBA00049035"/>
    </source>
</evidence>
<dbReference type="Proteomes" id="UP000422108">
    <property type="component" value="Chromosome"/>
</dbReference>
<comment type="catalytic activity">
    <reaction evidence="21">
        <text>(6R)-5,10-methylenetetrahydrofolyl-(gamma-L-Glu)(n) + L-glutamate + ATP = (6R)-5,10-methylenetetrahydrofolyl-(gamma-L-Glu)(n+1) + ADP + phosphate + H(+)</text>
        <dbReference type="Rhea" id="RHEA:51912"/>
        <dbReference type="Rhea" id="RHEA-COMP:13257"/>
        <dbReference type="Rhea" id="RHEA-COMP:13258"/>
        <dbReference type="ChEBI" id="CHEBI:15378"/>
        <dbReference type="ChEBI" id="CHEBI:29985"/>
        <dbReference type="ChEBI" id="CHEBI:30616"/>
        <dbReference type="ChEBI" id="CHEBI:43474"/>
        <dbReference type="ChEBI" id="CHEBI:136572"/>
        <dbReference type="ChEBI" id="CHEBI:456216"/>
        <dbReference type="EC" id="6.3.2.17"/>
    </reaction>
</comment>
<evidence type="ECO:0000313" key="27">
    <source>
        <dbReference type="Proteomes" id="UP000422108"/>
    </source>
</evidence>
<protein>
    <recommendedName>
        <fullName evidence="9">Dihydrofolate synthase/folylpolyglutamate synthase</fullName>
        <ecNumber evidence="7">6.3.2.12</ecNumber>
        <ecNumber evidence="8">6.3.2.17</ecNumber>
    </recommendedName>
    <alternativeName>
        <fullName evidence="18">Folylpoly-gamma-glutamate synthetase-dihydrofolate synthetase</fullName>
    </alternativeName>
    <alternativeName>
        <fullName evidence="16">Folylpolyglutamate synthetase</fullName>
    </alternativeName>
    <alternativeName>
        <fullName evidence="17">Tetrahydrofolylpolyglutamate synthase</fullName>
    </alternativeName>
</protein>
<dbReference type="InterPro" id="IPR018109">
    <property type="entry name" value="Folylpolyglutamate_synth_CS"/>
</dbReference>
<dbReference type="GO" id="GO:0005524">
    <property type="term" value="F:ATP binding"/>
    <property type="evidence" value="ECO:0007669"/>
    <property type="project" value="UniProtKB-KW"/>
</dbReference>
<evidence type="ECO:0000313" key="26">
    <source>
        <dbReference type="EMBL" id="BBO93473.1"/>
    </source>
</evidence>
<dbReference type="NCBIfam" id="TIGR01499">
    <property type="entry name" value="folC"/>
    <property type="match status" value="1"/>
</dbReference>
<sequence length="431" mass="47004">MPTPEYTECLDAMYSMRRFGIILGLSTTANILAGLGNPQQTFSAIHIAGTNGKGSVASALATILQKAGYRVGLYTSPHLIRFNERICINGEPISDDAVVNSWEAVKSVHCGDREPTFFEFTTAMAFYEFGRHAVDWAVIETGMGGRMDSTNVIDPAISIITNISLEHKTYLGNTIKQITGEKAGIIKPGVPVITGTTQKVARTVIEAVANRQSAPLYIKGRDFRVRRSGNGRFSYAGIDHWWPGMKSGLMGNHQVDNAALVLAASELLMRREPNLLKDQIQFGLAQNRWPGRLEVVSEKPFVILDGAHNLMAARRLGRYLQDNLAGRRITMVAGILEDKPYEAILKDLVAPCARLIVTRAKIDRSLPPETLESVARPLVPDIQIVNDVAEAVRYAIATSAPEDAVCIAGSLYVVGEAKAELDKSGEALYPI</sequence>
<dbReference type="Pfam" id="PF08245">
    <property type="entry name" value="Mur_ligase_M"/>
    <property type="match status" value="1"/>
</dbReference>
<evidence type="ECO:0000256" key="19">
    <source>
        <dbReference type="ARBA" id="ARBA00047493"/>
    </source>
</evidence>
<dbReference type="InterPro" id="IPR001645">
    <property type="entry name" value="Folylpolyglutamate_synth"/>
</dbReference>
<dbReference type="SUPFAM" id="SSF53623">
    <property type="entry name" value="MurD-like peptide ligases, catalytic domain"/>
    <property type="match status" value="1"/>
</dbReference>
<keyword evidence="12 23" id="KW-0547">Nucleotide-binding</keyword>
<dbReference type="SUPFAM" id="SSF53244">
    <property type="entry name" value="MurD-like peptide ligases, peptide-binding domain"/>
    <property type="match status" value="1"/>
</dbReference>
<evidence type="ECO:0000256" key="20">
    <source>
        <dbReference type="ARBA" id="ARBA00047808"/>
    </source>
</evidence>
<evidence type="ECO:0000256" key="2">
    <source>
        <dbReference type="ARBA" id="ARBA00002714"/>
    </source>
</evidence>
<evidence type="ECO:0000256" key="1">
    <source>
        <dbReference type="ARBA" id="ARBA00001946"/>
    </source>
</evidence>
<dbReference type="PROSITE" id="PS01011">
    <property type="entry name" value="FOLYLPOLYGLU_SYNT_1"/>
    <property type="match status" value="1"/>
</dbReference>
<evidence type="ECO:0000256" key="7">
    <source>
        <dbReference type="ARBA" id="ARBA00013023"/>
    </source>
</evidence>
<dbReference type="AlphaFoldDB" id="A0A5K8AL90"/>
<evidence type="ECO:0000256" key="6">
    <source>
        <dbReference type="ARBA" id="ARBA00011245"/>
    </source>
</evidence>
<evidence type="ECO:0000256" key="11">
    <source>
        <dbReference type="ARBA" id="ARBA00022723"/>
    </source>
</evidence>
<dbReference type="UniPathway" id="UPA00077">
    <property type="reaction ID" value="UER00157"/>
</dbReference>
<comment type="similarity">
    <text evidence="5 23">Belongs to the folylpolyglutamate synthase family.</text>
</comment>
<comment type="subunit">
    <text evidence="6">Monomer.</text>
</comment>
<name>A0A5K8AL90_9BACT</name>
<dbReference type="GO" id="GO:0046656">
    <property type="term" value="P:folic acid biosynthetic process"/>
    <property type="evidence" value="ECO:0007669"/>
    <property type="project" value="UniProtKB-KW"/>
</dbReference>
<dbReference type="GO" id="GO:0046872">
    <property type="term" value="F:metal ion binding"/>
    <property type="evidence" value="ECO:0007669"/>
    <property type="project" value="UniProtKB-KW"/>
</dbReference>
<dbReference type="EC" id="6.3.2.12" evidence="7"/>
<evidence type="ECO:0000256" key="4">
    <source>
        <dbReference type="ARBA" id="ARBA00005150"/>
    </source>
</evidence>
<dbReference type="EMBL" id="AP021879">
    <property type="protein sequence ID" value="BBO93473.1"/>
    <property type="molecule type" value="Genomic_DNA"/>
</dbReference>
<evidence type="ECO:0000256" key="5">
    <source>
        <dbReference type="ARBA" id="ARBA00008276"/>
    </source>
</evidence>
<evidence type="ECO:0000259" key="25">
    <source>
        <dbReference type="Pfam" id="PF08245"/>
    </source>
</evidence>
<evidence type="ECO:0000256" key="17">
    <source>
        <dbReference type="ARBA" id="ARBA00030592"/>
    </source>
</evidence>
<dbReference type="GO" id="GO:0004326">
    <property type="term" value="F:tetrahydrofolylpolyglutamate synthase activity"/>
    <property type="evidence" value="ECO:0007669"/>
    <property type="project" value="UniProtKB-EC"/>
</dbReference>
<dbReference type="Gene3D" id="3.40.1190.10">
    <property type="entry name" value="Mur-like, catalytic domain"/>
    <property type="match status" value="1"/>
</dbReference>
<dbReference type="PROSITE" id="PS01012">
    <property type="entry name" value="FOLYLPOLYGLU_SYNT_2"/>
    <property type="match status" value="1"/>
</dbReference>
<accession>A0A5K8AL90</accession>
<dbReference type="FunFam" id="3.40.1190.10:FF:000004">
    <property type="entry name" value="Dihydrofolate synthase/folylpolyglutamate synthase"/>
    <property type="match status" value="1"/>
</dbReference>
<keyword evidence="27" id="KW-1185">Reference proteome</keyword>
<evidence type="ECO:0000256" key="10">
    <source>
        <dbReference type="ARBA" id="ARBA00022598"/>
    </source>
</evidence>
<evidence type="ECO:0000256" key="3">
    <source>
        <dbReference type="ARBA" id="ARBA00004799"/>
    </source>
</evidence>
<evidence type="ECO:0000256" key="22">
    <source>
        <dbReference type="ARBA" id="ARBA00049161"/>
    </source>
</evidence>
<keyword evidence="11" id="KW-0479">Metal-binding</keyword>
<dbReference type="InterPro" id="IPR013221">
    <property type="entry name" value="Mur_ligase_cen"/>
</dbReference>
<dbReference type="GO" id="GO:0005737">
    <property type="term" value="C:cytoplasm"/>
    <property type="evidence" value="ECO:0007669"/>
    <property type="project" value="TreeGrafter"/>
</dbReference>
<proteinExistence type="inferred from homology"/>
<comment type="cofactor">
    <cofactor evidence="1">
        <name>Mg(2+)</name>
        <dbReference type="ChEBI" id="CHEBI:18420"/>
    </cofactor>
</comment>
<feature type="domain" description="Mur ligase central" evidence="25">
    <location>
        <begin position="47"/>
        <end position="264"/>
    </location>
</feature>
<dbReference type="InterPro" id="IPR004101">
    <property type="entry name" value="Mur_ligase_C"/>
</dbReference>
<dbReference type="PANTHER" id="PTHR11136">
    <property type="entry name" value="FOLYLPOLYGLUTAMATE SYNTHASE-RELATED"/>
    <property type="match status" value="1"/>
</dbReference>
<dbReference type="EC" id="6.3.2.17" evidence="8"/>
<dbReference type="Pfam" id="PF02875">
    <property type="entry name" value="Mur_ligase_C"/>
    <property type="match status" value="1"/>
</dbReference>
<comment type="catalytic activity">
    <reaction evidence="22">
        <text>7,8-dihydropteroate + L-glutamate + ATP = 7,8-dihydrofolate + ADP + phosphate + H(+)</text>
        <dbReference type="Rhea" id="RHEA:23584"/>
        <dbReference type="ChEBI" id="CHEBI:15378"/>
        <dbReference type="ChEBI" id="CHEBI:17839"/>
        <dbReference type="ChEBI" id="CHEBI:29985"/>
        <dbReference type="ChEBI" id="CHEBI:30616"/>
        <dbReference type="ChEBI" id="CHEBI:43474"/>
        <dbReference type="ChEBI" id="CHEBI:57451"/>
        <dbReference type="ChEBI" id="CHEBI:456216"/>
        <dbReference type="EC" id="6.3.2.12"/>
    </reaction>
</comment>
<evidence type="ECO:0000259" key="24">
    <source>
        <dbReference type="Pfam" id="PF02875"/>
    </source>
</evidence>
<evidence type="ECO:0000256" key="23">
    <source>
        <dbReference type="PIRNR" id="PIRNR001563"/>
    </source>
</evidence>
<dbReference type="GO" id="GO:0046654">
    <property type="term" value="P:tetrahydrofolate biosynthetic process"/>
    <property type="evidence" value="ECO:0007669"/>
    <property type="project" value="UniProtKB-UniPathway"/>
</dbReference>
<keyword evidence="15" id="KW-0289">Folate biosynthesis</keyword>
<comment type="pathway">
    <text evidence="4">Cofactor biosynthesis; tetrahydrofolylpolyglutamate biosynthesis.</text>
</comment>
<dbReference type="PANTHER" id="PTHR11136:SF0">
    <property type="entry name" value="DIHYDROFOLATE SYNTHETASE-RELATED"/>
    <property type="match status" value="1"/>
</dbReference>
<dbReference type="InterPro" id="IPR036565">
    <property type="entry name" value="Mur-like_cat_sf"/>
</dbReference>
<evidence type="ECO:0000256" key="18">
    <source>
        <dbReference type="ARBA" id="ARBA00032510"/>
    </source>
</evidence>
<dbReference type="Gene3D" id="3.90.190.20">
    <property type="entry name" value="Mur ligase, C-terminal domain"/>
    <property type="match status" value="1"/>
</dbReference>
<keyword evidence="14" id="KW-0460">Magnesium</keyword>
<dbReference type="PIRSF" id="PIRSF001563">
    <property type="entry name" value="Folylpolyglu_synth"/>
    <property type="match status" value="1"/>
</dbReference>